<keyword evidence="2" id="KW-1185">Reference proteome</keyword>
<sequence length="362" mass="38101">MRTTIAGLVLCVTAGCAEPATPDDFAGEYEQALCAWASGCAVFQSPAQCRESLVWDTSGRFQYLLAALAAERVKFDAEAAEACLEQVSAQACERNLLERVLFSVGPTAGPAVCADVFVGKVRNYDPCLNSEECAGDAVCGFSPFGCEEDMCCPGACRVLGGAGPQIGDACSGSGCADDAFCARDPNTFLPTVCTARRKAGESCVDNGNSCALELYCDFSESICRERTGEGGDCSSGWVECAEGLQCYSSDDGGRTCRTLPNEGQSCSTNNYPPCARLDNTCDETSRKCVKLPTAGEPCLDWECQPYAECKPNAGSQVCVLRGGVDAGCGESAGWVQCLGHLQCGEGDRCREPEPEPVCDVPE</sequence>
<dbReference type="Proteomes" id="UP001221686">
    <property type="component" value="Unassembled WGS sequence"/>
</dbReference>
<organism evidence="1 2">
    <name type="scientific">Nannocystis bainbridge</name>
    <dbReference type="NCBI Taxonomy" id="2995303"/>
    <lineage>
        <taxon>Bacteria</taxon>
        <taxon>Pseudomonadati</taxon>
        <taxon>Myxococcota</taxon>
        <taxon>Polyangia</taxon>
        <taxon>Nannocystales</taxon>
        <taxon>Nannocystaceae</taxon>
        <taxon>Nannocystis</taxon>
    </lineage>
</organism>
<proteinExistence type="predicted"/>
<evidence type="ECO:0008006" key="3">
    <source>
        <dbReference type="Google" id="ProtNLM"/>
    </source>
</evidence>
<gene>
    <name evidence="1" type="ORF">POL25_30445</name>
</gene>
<accession>A0ABT5E5Z1</accession>
<dbReference type="EMBL" id="JAQNDL010000003">
    <property type="protein sequence ID" value="MDC0721266.1"/>
    <property type="molecule type" value="Genomic_DNA"/>
</dbReference>
<name>A0ABT5E5Z1_9BACT</name>
<dbReference type="PROSITE" id="PS51257">
    <property type="entry name" value="PROKAR_LIPOPROTEIN"/>
    <property type="match status" value="1"/>
</dbReference>
<dbReference type="RefSeq" id="WP_272089768.1">
    <property type="nucleotide sequence ID" value="NZ_JAQNDL010000003.1"/>
</dbReference>
<protein>
    <recommendedName>
        <fullName evidence="3">Dickkopf N-terminal cysteine-rich domain-containing protein</fullName>
    </recommendedName>
</protein>
<evidence type="ECO:0000313" key="1">
    <source>
        <dbReference type="EMBL" id="MDC0721266.1"/>
    </source>
</evidence>
<evidence type="ECO:0000313" key="2">
    <source>
        <dbReference type="Proteomes" id="UP001221686"/>
    </source>
</evidence>
<comment type="caution">
    <text evidence="1">The sequence shown here is derived from an EMBL/GenBank/DDBJ whole genome shotgun (WGS) entry which is preliminary data.</text>
</comment>
<reference evidence="1 2" key="1">
    <citation type="submission" date="2022-11" db="EMBL/GenBank/DDBJ databases">
        <title>Minimal conservation of predation-associated metabolite biosynthetic gene clusters underscores biosynthetic potential of Myxococcota including descriptions for ten novel species: Archangium lansinium sp. nov., Myxococcus landrumus sp. nov., Nannocystis bai.</title>
        <authorList>
            <person name="Ahearne A."/>
            <person name="Stevens C."/>
            <person name="Dowd S."/>
        </authorList>
    </citation>
    <scope>NUCLEOTIDE SEQUENCE [LARGE SCALE GENOMIC DNA]</scope>
    <source>
        <strain evidence="1 2">BB15-2</strain>
    </source>
</reference>